<dbReference type="SUPFAM" id="SSF56091">
    <property type="entry name" value="DNA ligase/mRNA capping enzyme, catalytic domain"/>
    <property type="match status" value="1"/>
</dbReference>
<dbReference type="EMBL" id="ADBJ01000022">
    <property type="protein sequence ID" value="EFA81999.1"/>
    <property type="molecule type" value="Genomic_DNA"/>
</dbReference>
<keyword evidence="4" id="KW-1185">Reference proteome</keyword>
<dbReference type="InterPro" id="IPR021122">
    <property type="entry name" value="RNA_ligase_dom_REL/Rnl2"/>
</dbReference>
<comment type="caution">
    <text evidence="3">The sequence shown here is derived from an EMBL/GenBank/DDBJ whole genome shotgun (WGS) entry which is preliminary data.</text>
</comment>
<evidence type="ECO:0000259" key="2">
    <source>
        <dbReference type="Pfam" id="PF09414"/>
    </source>
</evidence>
<feature type="region of interest" description="Disordered" evidence="1">
    <location>
        <begin position="19"/>
        <end position="48"/>
    </location>
</feature>
<dbReference type="InParanoid" id="D3B9T7"/>
<name>D3B9T7_HETP5</name>
<organism evidence="3 4">
    <name type="scientific">Heterostelium pallidum (strain ATCC 26659 / Pp 5 / PN500)</name>
    <name type="common">Cellular slime mold</name>
    <name type="synonym">Polysphondylium pallidum</name>
    <dbReference type="NCBI Taxonomy" id="670386"/>
    <lineage>
        <taxon>Eukaryota</taxon>
        <taxon>Amoebozoa</taxon>
        <taxon>Evosea</taxon>
        <taxon>Eumycetozoa</taxon>
        <taxon>Dictyostelia</taxon>
        <taxon>Acytosteliales</taxon>
        <taxon>Acytosteliaceae</taxon>
        <taxon>Heterostelium</taxon>
    </lineage>
</organism>
<dbReference type="Pfam" id="PF21189">
    <property type="entry name" value="PHA02142"/>
    <property type="match status" value="1"/>
</dbReference>
<dbReference type="OMA" id="SQGYCIP"/>
<proteinExistence type="predicted"/>
<dbReference type="Pfam" id="PF09414">
    <property type="entry name" value="RNA_ligase"/>
    <property type="match status" value="1"/>
</dbReference>
<feature type="domain" description="RNA ligase" evidence="2">
    <location>
        <begin position="218"/>
        <end position="393"/>
    </location>
</feature>
<sequence length="402" mass="45582">MISNNDSIVEKIGSISIENNDKPTTTTTTKEINDIPTESNVNVDDVEEEDAQDASDRVLAYVEKIVSLEPIAGADVIEIATVLGWKVIVKKGLYAVGDLVVYVEIDSILPPWPYFINDKLDKCNFRIKTIKLRGQISQGYCIPIKELLNHPNKKLTPVYCVDGQVESGLKSIRRLSDPVLQNGDFDYSLEIKSNMTELIDQPRIQNLPLYPTTYAHVEFEVTEKLEGSSVTVYHYKGVNGTCSRNFELNFENCQKQSEIKDVLVDKMKLYDRLDKLNLNIALQGEFIGPKVQGNIYGILELCWRCFDIWMIDQNRYATHAERVDIMEKLGLPWSDYGVPYLGTYKLEGKTLKDILEMANGFSQLKGSKPKVLREGIVFKSTTVENNSIITFKAISNQYLLKK</sequence>
<reference evidence="3 4" key="1">
    <citation type="journal article" date="2011" name="Genome Res.">
        <title>Phylogeny-wide analysis of social amoeba genomes highlights ancient origins for complex intercellular communication.</title>
        <authorList>
            <person name="Heidel A.J."/>
            <person name="Lawal H.M."/>
            <person name="Felder M."/>
            <person name="Schilde C."/>
            <person name="Helps N.R."/>
            <person name="Tunggal B."/>
            <person name="Rivero F."/>
            <person name="John U."/>
            <person name="Schleicher M."/>
            <person name="Eichinger L."/>
            <person name="Platzer M."/>
            <person name="Noegel A.A."/>
            <person name="Schaap P."/>
            <person name="Gloeckner G."/>
        </authorList>
    </citation>
    <scope>NUCLEOTIDE SEQUENCE [LARGE SCALE GENOMIC DNA]</scope>
    <source>
        <strain evidence="4">ATCC 26659 / Pp 5 / PN500</strain>
    </source>
</reference>
<dbReference type="GeneID" id="31360720"/>
<protein>
    <recommendedName>
        <fullName evidence="2">RNA ligase domain-containing protein</fullName>
    </recommendedName>
</protein>
<evidence type="ECO:0000313" key="4">
    <source>
        <dbReference type="Proteomes" id="UP000001396"/>
    </source>
</evidence>
<dbReference type="RefSeq" id="XP_020434116.1">
    <property type="nucleotide sequence ID" value="XM_020576127.1"/>
</dbReference>
<gene>
    <name evidence="3" type="ORF">PPL_05234</name>
</gene>
<evidence type="ECO:0000256" key="1">
    <source>
        <dbReference type="SAM" id="MobiDB-lite"/>
    </source>
</evidence>
<evidence type="ECO:0000313" key="3">
    <source>
        <dbReference type="EMBL" id="EFA81999.1"/>
    </source>
</evidence>
<dbReference type="Gene3D" id="3.30.470.30">
    <property type="entry name" value="DNA ligase/mRNA capping enzyme"/>
    <property type="match status" value="1"/>
</dbReference>
<dbReference type="AlphaFoldDB" id="D3B9T7"/>
<accession>D3B9T7</accession>
<dbReference type="Proteomes" id="UP000001396">
    <property type="component" value="Unassembled WGS sequence"/>
</dbReference>
<feature type="compositionally biased region" description="Low complexity" evidence="1">
    <location>
        <begin position="22"/>
        <end position="43"/>
    </location>
</feature>